<sequence length="161" mass="16782">MAAESTTLAAAIQDISLDGIQETPFPTHSKTAAGLVGGAETDISSLAFSDKILITISQGGRLSQWIQVPLSSASPTTFDTALPAGGDDSLPAPHINPKILLGAGGEARETFGHLVASQIASLVLKREPEEARTILVGVGLLKVDLDRSAWFDLLELLAKVI</sequence>
<dbReference type="GeneID" id="28835847"/>
<proteinExistence type="predicted"/>
<dbReference type="GO" id="GO:0043248">
    <property type="term" value="P:proteasome assembly"/>
    <property type="evidence" value="ECO:0007669"/>
    <property type="project" value="InterPro"/>
</dbReference>
<organism evidence="1 2">
    <name type="scientific">Pseudogymnoascus verrucosus</name>
    <dbReference type="NCBI Taxonomy" id="342668"/>
    <lineage>
        <taxon>Eukaryota</taxon>
        <taxon>Fungi</taxon>
        <taxon>Dikarya</taxon>
        <taxon>Ascomycota</taxon>
        <taxon>Pezizomycotina</taxon>
        <taxon>Leotiomycetes</taxon>
        <taxon>Thelebolales</taxon>
        <taxon>Thelebolaceae</taxon>
        <taxon>Pseudogymnoascus</taxon>
    </lineage>
</organism>
<evidence type="ECO:0008006" key="3">
    <source>
        <dbReference type="Google" id="ProtNLM"/>
    </source>
</evidence>
<accession>A0A1B8GSW6</accession>
<dbReference type="InterPro" id="IPR018788">
    <property type="entry name" value="Proteasome_assmbl_chp_3"/>
</dbReference>
<evidence type="ECO:0000313" key="1">
    <source>
        <dbReference type="EMBL" id="OBT98921.1"/>
    </source>
</evidence>
<dbReference type="RefSeq" id="XP_018132654.1">
    <property type="nucleotide sequence ID" value="XM_018271970.2"/>
</dbReference>
<dbReference type="PANTHER" id="PTHR31051">
    <property type="entry name" value="PROTEASOME ASSEMBLY CHAPERONE 3"/>
    <property type="match status" value="1"/>
</dbReference>
<dbReference type="EMBL" id="KV460214">
    <property type="protein sequence ID" value="OBT98921.1"/>
    <property type="molecule type" value="Genomic_DNA"/>
</dbReference>
<dbReference type="Proteomes" id="UP000091956">
    <property type="component" value="Unassembled WGS sequence"/>
</dbReference>
<dbReference type="STRING" id="342668.A0A1B8GSW6"/>
<gene>
    <name evidence="1" type="ORF">VE01_02461</name>
</gene>
<protein>
    <recommendedName>
        <fullName evidence="3">Proteasome assembly chaperone 3</fullName>
    </recommendedName>
</protein>
<reference evidence="1 2" key="1">
    <citation type="submission" date="2016-03" db="EMBL/GenBank/DDBJ databases">
        <title>Comparative genomics of Pseudogymnoascus destructans, the fungus causing white-nose syndrome of bats.</title>
        <authorList>
            <person name="Palmer J.M."/>
            <person name="Drees K.P."/>
            <person name="Foster J.T."/>
            <person name="Lindner D.L."/>
        </authorList>
    </citation>
    <scope>NUCLEOTIDE SEQUENCE [LARGE SCALE GENOMIC DNA]</scope>
    <source>
        <strain evidence="1 2">UAMH 10579</strain>
    </source>
</reference>
<keyword evidence="2" id="KW-1185">Reference proteome</keyword>
<evidence type="ECO:0000313" key="2">
    <source>
        <dbReference type="Proteomes" id="UP000091956"/>
    </source>
</evidence>
<dbReference type="AlphaFoldDB" id="A0A1B8GSW6"/>
<dbReference type="OrthoDB" id="5593278at2759"/>
<dbReference type="PANTHER" id="PTHR31051:SF1">
    <property type="entry name" value="PROTEASOME ASSEMBLY CHAPERONE 3"/>
    <property type="match status" value="1"/>
</dbReference>
<reference evidence="2" key="2">
    <citation type="journal article" date="2018" name="Nat. Commun.">
        <title>Extreme sensitivity to ultraviolet light in the fungal pathogen causing white-nose syndrome of bats.</title>
        <authorList>
            <person name="Palmer J.M."/>
            <person name="Drees K.P."/>
            <person name="Foster J.T."/>
            <person name="Lindner D.L."/>
        </authorList>
    </citation>
    <scope>NUCLEOTIDE SEQUENCE [LARGE SCALE GENOMIC DNA]</scope>
    <source>
        <strain evidence="2">UAMH 10579</strain>
    </source>
</reference>
<name>A0A1B8GSW6_9PEZI</name>
<dbReference type="InterPro" id="IPR053720">
    <property type="entry name" value="Psm_Assembly_Chaperone"/>
</dbReference>
<dbReference type="Gene3D" id="3.30.230.90">
    <property type="match status" value="1"/>
</dbReference>